<accession>F4Y1J8</accession>
<organism evidence="1 2">
    <name type="scientific">Moorena producens 3L</name>
    <dbReference type="NCBI Taxonomy" id="489825"/>
    <lineage>
        <taxon>Bacteria</taxon>
        <taxon>Bacillati</taxon>
        <taxon>Cyanobacteriota</taxon>
        <taxon>Cyanophyceae</taxon>
        <taxon>Coleofasciculales</taxon>
        <taxon>Coleofasciculaceae</taxon>
        <taxon>Moorena</taxon>
    </lineage>
</organism>
<evidence type="ECO:0000313" key="2">
    <source>
        <dbReference type="Proteomes" id="UP000003959"/>
    </source>
</evidence>
<name>F4Y1J8_9CYAN</name>
<protein>
    <submittedName>
        <fullName evidence="1">Uncharacterized protein</fullName>
    </submittedName>
</protein>
<proteinExistence type="predicted"/>
<gene>
    <name evidence="1" type="ORF">LYNGBM3L_66520</name>
</gene>
<keyword evidence="2" id="KW-1185">Reference proteome</keyword>
<dbReference type="EMBL" id="GL890970">
    <property type="protein sequence ID" value="EGJ29140.1"/>
    <property type="molecule type" value="Genomic_DNA"/>
</dbReference>
<evidence type="ECO:0000313" key="1">
    <source>
        <dbReference type="EMBL" id="EGJ29140.1"/>
    </source>
</evidence>
<reference evidence="2" key="1">
    <citation type="journal article" date="2011" name="Proc. Natl. Acad. Sci. U.S.A.">
        <title>Genomic insights into the physiology and ecology of the marine filamentous cyanobacterium Lyngbya majuscula.</title>
        <authorList>
            <person name="Jones A.C."/>
            <person name="Monroe E.A."/>
            <person name="Podell S."/>
            <person name="Hess W.R."/>
            <person name="Klages S."/>
            <person name="Esquenazi E."/>
            <person name="Niessen S."/>
            <person name="Hoover H."/>
            <person name="Rothmann M."/>
            <person name="Lasken R.S."/>
            <person name="Yates J.R.III."/>
            <person name="Reinhardt R."/>
            <person name="Kube M."/>
            <person name="Burkart M.D."/>
            <person name="Allen E.E."/>
            <person name="Dorrestein P.C."/>
            <person name="Gerwick W.H."/>
            <person name="Gerwick L."/>
        </authorList>
    </citation>
    <scope>NUCLEOTIDE SEQUENCE [LARGE SCALE GENOMIC DNA]</scope>
    <source>
        <strain evidence="2">3L</strain>
    </source>
</reference>
<dbReference type="HOGENOM" id="CLU_3236168_0_0_3"/>
<sequence>MGICIQKTATQLTQPDNFMFGTRSANTLEQTYTGLAVTNKSSG</sequence>
<dbReference type="AlphaFoldDB" id="F4Y1J8"/>
<dbReference type="Proteomes" id="UP000003959">
    <property type="component" value="Unassembled WGS sequence"/>
</dbReference>